<evidence type="ECO:0000313" key="2">
    <source>
        <dbReference type="Proteomes" id="UP000887116"/>
    </source>
</evidence>
<dbReference type="AlphaFoldDB" id="A0A8X6F0P9"/>
<protein>
    <submittedName>
        <fullName evidence="1">Uncharacterized protein</fullName>
    </submittedName>
</protein>
<accession>A0A8X6F0P9</accession>
<proteinExistence type="predicted"/>
<comment type="caution">
    <text evidence="1">The sequence shown here is derived from an EMBL/GenBank/DDBJ whole genome shotgun (WGS) entry which is preliminary data.</text>
</comment>
<dbReference type="OrthoDB" id="6408762at2759"/>
<dbReference type="Proteomes" id="UP000887116">
    <property type="component" value="Unassembled WGS sequence"/>
</dbReference>
<name>A0A8X6F0P9_TRICU</name>
<keyword evidence="2" id="KW-1185">Reference proteome</keyword>
<dbReference type="EMBL" id="BMAO01020497">
    <property type="protein sequence ID" value="GFQ67810.1"/>
    <property type="molecule type" value="Genomic_DNA"/>
</dbReference>
<evidence type="ECO:0000313" key="1">
    <source>
        <dbReference type="EMBL" id="GFQ67810.1"/>
    </source>
</evidence>
<gene>
    <name evidence="1" type="primary">AVEN_95379_1</name>
    <name evidence="1" type="ORF">TNCT_267521</name>
</gene>
<sequence length="196" mass="22605">MGFLTNPLYAMLFTEDLMEYVLARLGVIWIGNETGIRRFRRHIPKHLFKPQIGMAVCDIIDKHSELIVKCYSELILKGVNCVGDFKYEATITTILYLEHGYNRLKYLELCALFAGIACHCFRNSDPTFARDVASASAQLLAYIINFFILKESFLPNDDWFALLISAQTIRRKIKNGTLYTRDNEDDEIPLPYFDVC</sequence>
<organism evidence="1 2">
    <name type="scientific">Trichonephila clavata</name>
    <name type="common">Joro spider</name>
    <name type="synonym">Nephila clavata</name>
    <dbReference type="NCBI Taxonomy" id="2740835"/>
    <lineage>
        <taxon>Eukaryota</taxon>
        <taxon>Metazoa</taxon>
        <taxon>Ecdysozoa</taxon>
        <taxon>Arthropoda</taxon>
        <taxon>Chelicerata</taxon>
        <taxon>Arachnida</taxon>
        <taxon>Araneae</taxon>
        <taxon>Araneomorphae</taxon>
        <taxon>Entelegynae</taxon>
        <taxon>Araneoidea</taxon>
        <taxon>Nephilidae</taxon>
        <taxon>Trichonephila</taxon>
    </lineage>
</organism>
<reference evidence="1" key="1">
    <citation type="submission" date="2020-07" db="EMBL/GenBank/DDBJ databases">
        <title>Multicomponent nature underlies the extraordinary mechanical properties of spider dragline silk.</title>
        <authorList>
            <person name="Kono N."/>
            <person name="Nakamura H."/>
            <person name="Mori M."/>
            <person name="Yoshida Y."/>
            <person name="Ohtoshi R."/>
            <person name="Malay A.D."/>
            <person name="Moran D.A.P."/>
            <person name="Tomita M."/>
            <person name="Numata K."/>
            <person name="Arakawa K."/>
        </authorList>
    </citation>
    <scope>NUCLEOTIDE SEQUENCE</scope>
</reference>